<keyword evidence="7" id="KW-0896">Oogenesis</keyword>
<dbReference type="STRING" id="158441.A0A226EJ52"/>
<feature type="region of interest" description="Disordered" evidence="10">
    <location>
        <begin position="751"/>
        <end position="778"/>
    </location>
</feature>
<comment type="function">
    <text evidence="9">Activates phosphatidylinositol 3-kinase when bound to the regulatory p85 subunit. May mediate the control of various cellular processes by insulin-like peptides. When phosphorylated by the insulin receptor binds specifically to various cellular proteins containing SH2 domains. Involved in control of cell proliferation, cell size, and body and organ growth throughout development. Also has a role in a signaling pathway controlling the physiological response required to endure periods of low nutrient conditions. Insulin/insulin-like growth factor (IGF) signaling pathway has a role in regulating aging and is necessary in the ovary for vitellogenic maturation.</text>
</comment>
<evidence type="ECO:0000313" key="14">
    <source>
        <dbReference type="Proteomes" id="UP000198287"/>
    </source>
</evidence>
<keyword evidence="4" id="KW-0341">Growth regulation</keyword>
<evidence type="ECO:0000256" key="4">
    <source>
        <dbReference type="ARBA" id="ARBA00022604"/>
    </source>
</evidence>
<feature type="compositionally biased region" description="Low complexity" evidence="10">
    <location>
        <begin position="802"/>
        <end position="814"/>
    </location>
</feature>
<dbReference type="GO" id="GO:0048477">
    <property type="term" value="P:oogenesis"/>
    <property type="evidence" value="ECO:0007669"/>
    <property type="project" value="UniProtKB-KW"/>
</dbReference>
<dbReference type="PROSITE" id="PS51064">
    <property type="entry name" value="IRS_PTB"/>
    <property type="match status" value="1"/>
</dbReference>
<dbReference type="GO" id="GO:0005158">
    <property type="term" value="F:insulin receptor binding"/>
    <property type="evidence" value="ECO:0007669"/>
    <property type="project" value="InterPro"/>
</dbReference>
<feature type="region of interest" description="Disordered" evidence="10">
    <location>
        <begin position="619"/>
        <end position="642"/>
    </location>
</feature>
<dbReference type="OMA" id="YMEMQSP"/>
<evidence type="ECO:0000259" key="12">
    <source>
        <dbReference type="PROSITE" id="PS51064"/>
    </source>
</evidence>
<dbReference type="PANTHER" id="PTHR10614">
    <property type="entry name" value="INSULIN RECEPTOR SUBSTRATE"/>
    <property type="match status" value="1"/>
</dbReference>
<keyword evidence="5" id="KW-0677">Repeat</keyword>
<dbReference type="EMBL" id="LNIX01000003">
    <property type="protein sequence ID" value="OXA57662.1"/>
    <property type="molecule type" value="Genomic_DNA"/>
</dbReference>
<dbReference type="InterPro" id="IPR002404">
    <property type="entry name" value="IRS_PTB"/>
</dbReference>
<dbReference type="SMART" id="SM01244">
    <property type="entry name" value="IRS"/>
    <property type="match status" value="1"/>
</dbReference>
<keyword evidence="13" id="KW-0675">Receptor</keyword>
<dbReference type="PROSITE" id="PS50003">
    <property type="entry name" value="PH_DOMAIN"/>
    <property type="match status" value="1"/>
</dbReference>
<evidence type="ECO:0000256" key="5">
    <source>
        <dbReference type="ARBA" id="ARBA00022737"/>
    </source>
</evidence>
<feature type="region of interest" description="Disordered" evidence="10">
    <location>
        <begin position="873"/>
        <end position="892"/>
    </location>
</feature>
<evidence type="ECO:0000256" key="1">
    <source>
        <dbReference type="ARBA" id="ARBA00011440"/>
    </source>
</evidence>
<dbReference type="SMART" id="SM00310">
    <property type="entry name" value="PTBI"/>
    <property type="match status" value="1"/>
</dbReference>
<keyword evidence="14" id="KW-1185">Reference proteome</keyword>
<evidence type="ECO:0000256" key="10">
    <source>
        <dbReference type="SAM" id="MobiDB-lite"/>
    </source>
</evidence>
<accession>A0A226EJ52</accession>
<feature type="compositionally biased region" description="Low complexity" evidence="10">
    <location>
        <begin position="379"/>
        <end position="390"/>
    </location>
</feature>
<feature type="region of interest" description="Disordered" evidence="10">
    <location>
        <begin position="1054"/>
        <end position="1082"/>
    </location>
</feature>
<comment type="subunit">
    <text evidence="1">Bindings to phosphatidylinositol 3-kinase and SHP2.</text>
</comment>
<evidence type="ECO:0000256" key="3">
    <source>
        <dbReference type="ARBA" id="ARBA00022553"/>
    </source>
</evidence>
<feature type="region of interest" description="Disordered" evidence="10">
    <location>
        <begin position="376"/>
        <end position="403"/>
    </location>
</feature>
<dbReference type="Pfam" id="PF02174">
    <property type="entry name" value="IRS"/>
    <property type="match status" value="1"/>
</dbReference>
<dbReference type="SMART" id="SM00233">
    <property type="entry name" value="PH"/>
    <property type="match status" value="1"/>
</dbReference>
<feature type="domain" description="IRS-type PTB" evidence="12">
    <location>
        <begin position="248"/>
        <end position="358"/>
    </location>
</feature>
<reference evidence="13 14" key="1">
    <citation type="submission" date="2015-12" db="EMBL/GenBank/DDBJ databases">
        <title>The genome of Folsomia candida.</title>
        <authorList>
            <person name="Faddeeva A."/>
            <person name="Derks M.F."/>
            <person name="Anvar Y."/>
            <person name="Smit S."/>
            <person name="Van Straalen N."/>
            <person name="Roelofs D."/>
        </authorList>
    </citation>
    <scope>NUCLEOTIDE SEQUENCE [LARGE SCALE GENOMIC DNA]</scope>
    <source>
        <strain evidence="13 14">VU population</strain>
        <tissue evidence="13">Whole body</tissue>
    </source>
</reference>
<dbReference type="SUPFAM" id="SSF50729">
    <property type="entry name" value="PH domain-like"/>
    <property type="match status" value="2"/>
</dbReference>
<feature type="region of interest" description="Disordered" evidence="10">
    <location>
        <begin position="55"/>
        <end position="130"/>
    </location>
</feature>
<dbReference type="InterPro" id="IPR011993">
    <property type="entry name" value="PH-like_dom_sf"/>
</dbReference>
<proteinExistence type="predicted"/>
<evidence type="ECO:0000256" key="6">
    <source>
        <dbReference type="ARBA" id="ARBA00022782"/>
    </source>
</evidence>
<sequence>MLAQFCPSVSATGSLFPEQADHFLLFEKQDVYILPPTVLSNISVYPEYAKIVADQSRPSPNHSKMSVTNEDVSGGAHNMTGEGGTTPTAPIPRQTVTSSASSSTLGSTTSPGVTSVVATPTSLNNGMSSGDDVAKSGYLRKLKGKKKFFVLRKETDADKPARLEYYAKEKNFRMGHPPRKSIGLKACFNIIGPESNLKSKYSVSLHTYNDCVRISMISEEEANEWLRAMKSLAGEEEDDQVVEGKPHFEHIWMVQVLNKGLGSKENIIGPYRLCLTSKELTLLKVGEHDGRNGQVRFPLNVIRNVSHDATLGCFFHIELGRLACIGPGQLSLKTDDNNITQNMHLVILKAMQNYSKDDIIPPRERARTYTWTNDATMRSSHSTTPAMSSSIDEPRTRTDSMPSSAGRVLGIGMSQMSPPVPIHTSTPSILFNSPNMYSTGDSASSSYSIDYDNNNHSHGGSILVGDKSNDEEEYVPFNPTEDQHLIISPKNLMNMKLPLIPDISDYVESGKDSASSNAQTPSSYMEMQSPMSPFDNYIPMSPACTIPNGLKSNGKISVSHSRNSSLIEDNDGYVPMIPGGVHSRSESGAGSTAGSATGLDDAYLDMDFTRKINLSNEDVRRVSPASSESLQSNTPSSDFPLEKVTSYLTDDFEDSMRPIRAYSVGSRSDTSALGKIRSGKNRLEAVQETFRCRAMSVGSKNPRKPPILPNTSSNAGLIPAVGSNKAAVSGVGPLSSSWSGSTGRWPMTKFVNNHHYSPNQPPTQYAFSQGTSESNDSDLMELDFSKNKKIRKRSHPGPPPSLNSTPSSTGSSSLQKISPVPKGVISNNSGAVEGSESSELLKSSSSQQNSGGSAEYSTKGRNYAISAPISIKAPSTSRNTTTDPNYAYHDASSSQASVSILSRLTGTDLKKLKELDDEGAYLNMDFSKPPVASKNDGPANNFITKNKIPSTTAIRSDECVSNAISPSSTKFCLNLTSPSMTSLNLTKPEAGTGTFKSNFCNGDLHTSSSKNPHPNNDKNHPPVTKSSPCSGCSDHLVISLPTCGLTRMMVIEESPEKQEHSKPSSGSITPQSPSRCAPLAKPEDDNQITYASIEHLPPPPSSCLPTGLATVSCATAVATSNKVTGVAYAQIDFKSTESVKPNS</sequence>
<evidence type="ECO:0000256" key="7">
    <source>
        <dbReference type="ARBA" id="ARBA00022943"/>
    </source>
</evidence>
<name>A0A226EJ52_FOLCA</name>
<dbReference type="GO" id="GO:0005829">
    <property type="term" value="C:cytosol"/>
    <property type="evidence" value="ECO:0007669"/>
    <property type="project" value="TreeGrafter"/>
</dbReference>
<feature type="compositionally biased region" description="Low complexity" evidence="10">
    <location>
        <begin position="833"/>
        <end position="853"/>
    </location>
</feature>
<feature type="compositionally biased region" description="Low complexity" evidence="10">
    <location>
        <begin position="95"/>
        <end position="122"/>
    </location>
</feature>
<evidence type="ECO:0000256" key="8">
    <source>
        <dbReference type="ARBA" id="ARBA00033282"/>
    </source>
</evidence>
<feature type="region of interest" description="Disordered" evidence="10">
    <location>
        <begin position="790"/>
        <end position="858"/>
    </location>
</feature>
<dbReference type="GO" id="GO:0005886">
    <property type="term" value="C:plasma membrane"/>
    <property type="evidence" value="ECO:0007669"/>
    <property type="project" value="TreeGrafter"/>
</dbReference>
<dbReference type="InterPro" id="IPR001849">
    <property type="entry name" value="PH_domain"/>
</dbReference>
<evidence type="ECO:0000313" key="13">
    <source>
        <dbReference type="EMBL" id="OXA57662.1"/>
    </source>
</evidence>
<feature type="compositionally biased region" description="Polar residues" evidence="10">
    <location>
        <begin position="56"/>
        <end position="71"/>
    </location>
</feature>
<evidence type="ECO:0000259" key="11">
    <source>
        <dbReference type="PROSITE" id="PS50003"/>
    </source>
</evidence>
<dbReference type="GO" id="GO:0043548">
    <property type="term" value="F:phosphatidylinositol 3-kinase binding"/>
    <property type="evidence" value="ECO:0007669"/>
    <property type="project" value="TreeGrafter"/>
</dbReference>
<dbReference type="Proteomes" id="UP000198287">
    <property type="component" value="Unassembled WGS sequence"/>
</dbReference>
<feature type="domain" description="PH" evidence="11">
    <location>
        <begin position="132"/>
        <end position="234"/>
    </location>
</feature>
<evidence type="ECO:0000256" key="2">
    <source>
        <dbReference type="ARBA" id="ARBA00015710"/>
    </source>
</evidence>
<gene>
    <name evidence="13" type="ORF">Fcan01_08380</name>
</gene>
<keyword evidence="6" id="KW-0221">Differentiation</keyword>
<dbReference type="Gene3D" id="2.30.29.30">
    <property type="entry name" value="Pleckstrin-homology domain (PH domain)/Phosphotyrosine-binding domain (PTB)"/>
    <property type="match status" value="2"/>
</dbReference>
<dbReference type="InterPro" id="IPR039011">
    <property type="entry name" value="IRS"/>
</dbReference>
<dbReference type="PRINTS" id="PR00628">
    <property type="entry name" value="INSULINRSI"/>
</dbReference>
<dbReference type="PANTHER" id="PTHR10614:SF13">
    <property type="entry name" value="INSULIN RECEPTOR SUBSTRATE 1"/>
    <property type="match status" value="1"/>
</dbReference>
<evidence type="ECO:0000256" key="9">
    <source>
        <dbReference type="ARBA" id="ARBA00046145"/>
    </source>
</evidence>
<feature type="compositionally biased region" description="Polar residues" evidence="10">
    <location>
        <begin position="1063"/>
        <end position="1074"/>
    </location>
</feature>
<dbReference type="AlphaFoldDB" id="A0A226EJ52"/>
<feature type="compositionally biased region" description="Polar residues" evidence="10">
    <location>
        <begin position="873"/>
        <end position="884"/>
    </location>
</feature>
<dbReference type="OrthoDB" id="946068at2759"/>
<protein>
    <recommendedName>
        <fullName evidence="2">Insulin receptor substrate 1</fullName>
    </recommendedName>
    <alternativeName>
        <fullName evidence="8">Protein chico</fullName>
    </alternativeName>
</protein>
<organism evidence="13 14">
    <name type="scientific">Folsomia candida</name>
    <name type="common">Springtail</name>
    <dbReference type="NCBI Taxonomy" id="158441"/>
    <lineage>
        <taxon>Eukaryota</taxon>
        <taxon>Metazoa</taxon>
        <taxon>Ecdysozoa</taxon>
        <taxon>Arthropoda</taxon>
        <taxon>Hexapoda</taxon>
        <taxon>Collembola</taxon>
        <taxon>Entomobryomorpha</taxon>
        <taxon>Isotomoidea</taxon>
        <taxon>Isotomidae</taxon>
        <taxon>Proisotominae</taxon>
        <taxon>Folsomia</taxon>
    </lineage>
</organism>
<feature type="region of interest" description="Disordered" evidence="10">
    <location>
        <begin position="1003"/>
        <end position="1029"/>
    </location>
</feature>
<keyword evidence="3" id="KW-0597">Phosphoprotein</keyword>
<feature type="compositionally biased region" description="Polar residues" evidence="10">
    <location>
        <begin position="624"/>
        <end position="637"/>
    </location>
</feature>
<feature type="compositionally biased region" description="Polar residues" evidence="10">
    <location>
        <begin position="751"/>
        <end position="774"/>
    </location>
</feature>
<dbReference type="GO" id="GO:0008286">
    <property type="term" value="P:insulin receptor signaling pathway"/>
    <property type="evidence" value="ECO:0007669"/>
    <property type="project" value="InterPro"/>
</dbReference>
<comment type="caution">
    <text evidence="13">The sequence shown here is derived from an EMBL/GenBank/DDBJ whole genome shotgun (WGS) entry which is preliminary data.</text>
</comment>